<dbReference type="AlphaFoldDB" id="D6YB34"/>
<dbReference type="InterPro" id="IPR019692">
    <property type="entry name" value="CFP-6_PH"/>
</dbReference>
<dbReference type="Proteomes" id="UP000006640">
    <property type="component" value="Chromosome"/>
</dbReference>
<keyword evidence="1" id="KW-1133">Transmembrane helix</keyword>
<evidence type="ECO:0000313" key="4">
    <source>
        <dbReference type="Proteomes" id="UP000006640"/>
    </source>
</evidence>
<keyword evidence="1" id="KW-0812">Transmembrane</keyword>
<dbReference type="Pfam" id="PF10756">
    <property type="entry name" value="bPH_6"/>
    <property type="match status" value="1"/>
</dbReference>
<dbReference type="EMBL" id="CP001874">
    <property type="protein sequence ID" value="ADG88394.1"/>
    <property type="molecule type" value="Genomic_DNA"/>
</dbReference>
<feature type="transmembrane region" description="Helical" evidence="1">
    <location>
        <begin position="34"/>
        <end position="53"/>
    </location>
</feature>
<reference evidence="3 4" key="1">
    <citation type="submission" date="2010-01" db="EMBL/GenBank/DDBJ databases">
        <title>The complete genome of Thermobispora bispora DSM 43833.</title>
        <authorList>
            <consortium name="US DOE Joint Genome Institute (JGI-PGF)"/>
            <person name="Lucas S."/>
            <person name="Copeland A."/>
            <person name="Lapidus A."/>
            <person name="Glavina del Rio T."/>
            <person name="Dalin E."/>
            <person name="Tice H."/>
            <person name="Bruce D."/>
            <person name="Goodwin L."/>
            <person name="Pitluck S."/>
            <person name="Kyrpides N."/>
            <person name="Mavromatis K."/>
            <person name="Ivanova N."/>
            <person name="Mikhailova N."/>
            <person name="Chertkov O."/>
            <person name="Brettin T."/>
            <person name="Detter J.C."/>
            <person name="Han C."/>
            <person name="Larimer F."/>
            <person name="Land M."/>
            <person name="Hauser L."/>
            <person name="Markowitz V."/>
            <person name="Cheng J.-F."/>
            <person name="Hugenholtz P."/>
            <person name="Woyke T."/>
            <person name="Wu D."/>
            <person name="Jando M."/>
            <person name="Schneider S."/>
            <person name="Klenk H.-P."/>
            <person name="Eisen J.A."/>
        </authorList>
    </citation>
    <scope>NUCLEOTIDE SEQUENCE [LARGE SCALE GENOMIC DNA]</scope>
    <source>
        <strain evidence="4">ATCC 19993 / DSM 43833 / CBS 139.67 / JCM 10125 / KCTC 9307 / NBRC 14880 / R51</strain>
    </source>
</reference>
<feature type="transmembrane region" description="Helical" evidence="1">
    <location>
        <begin position="7"/>
        <end position="28"/>
    </location>
</feature>
<dbReference type="STRING" id="469371.Tbis_1681"/>
<evidence type="ECO:0000259" key="2">
    <source>
        <dbReference type="Pfam" id="PF10756"/>
    </source>
</evidence>
<dbReference type="KEGG" id="tbi:Tbis_1681"/>
<sequence length="131" mass="13993">MECAWRVPWQIIAVKAAGAVLCAVLAVAGDPGQLFLAGVAALGFAGLALRDLLVPVRLAAGPDGLVIAGLTGRRRIPWDRVRGIRAEAYRRYGITTELLEIDTGDDVHLFSRWDLGARVPDVAGALARLRP</sequence>
<evidence type="ECO:0000256" key="1">
    <source>
        <dbReference type="SAM" id="Phobius"/>
    </source>
</evidence>
<feature type="domain" description="Low molecular weight protein antigen 6 PH" evidence="2">
    <location>
        <begin position="56"/>
        <end position="130"/>
    </location>
</feature>
<accession>D6YB34</accession>
<name>D6YB34_THEBD</name>
<dbReference type="HOGENOM" id="CLU_135004_1_0_11"/>
<dbReference type="eggNOG" id="ENOG5033K8W">
    <property type="taxonomic scope" value="Bacteria"/>
</dbReference>
<organism evidence="3 4">
    <name type="scientific">Thermobispora bispora (strain ATCC 19993 / DSM 43833 / CBS 139.67 / JCM 10125 / KCTC 9307 / NBRC 14880 / R51)</name>
    <dbReference type="NCBI Taxonomy" id="469371"/>
    <lineage>
        <taxon>Bacteria</taxon>
        <taxon>Bacillati</taxon>
        <taxon>Actinomycetota</taxon>
        <taxon>Actinomycetes</taxon>
        <taxon>Streptosporangiales</taxon>
        <taxon>Streptosporangiaceae</taxon>
        <taxon>Thermobispora</taxon>
    </lineage>
</organism>
<keyword evidence="1" id="KW-0472">Membrane</keyword>
<protein>
    <recommendedName>
        <fullName evidence="2">Low molecular weight protein antigen 6 PH domain-containing protein</fullName>
    </recommendedName>
</protein>
<proteinExistence type="predicted"/>
<gene>
    <name evidence="3" type="ordered locus">Tbis_1681</name>
</gene>
<keyword evidence="4" id="KW-1185">Reference proteome</keyword>
<evidence type="ECO:0000313" key="3">
    <source>
        <dbReference type="EMBL" id="ADG88394.1"/>
    </source>
</evidence>